<name>A0A803L4B6_CHEQI</name>
<dbReference type="PROSITE" id="PS00108">
    <property type="entry name" value="PROTEIN_KINASE_ST"/>
    <property type="match status" value="1"/>
</dbReference>
<dbReference type="PANTHER" id="PTHR27005">
    <property type="entry name" value="WALL-ASSOCIATED RECEPTOR KINASE-LIKE 21"/>
    <property type="match status" value="1"/>
</dbReference>
<evidence type="ECO:0000256" key="2">
    <source>
        <dbReference type="ARBA" id="ARBA00022840"/>
    </source>
</evidence>
<dbReference type="Pfam" id="PF07714">
    <property type="entry name" value="PK_Tyr_Ser-Thr"/>
    <property type="match status" value="1"/>
</dbReference>
<dbReference type="Gramene" id="AUR62006705-RA">
    <property type="protein sequence ID" value="AUR62006705-RA:cds"/>
    <property type="gene ID" value="AUR62006705"/>
</dbReference>
<dbReference type="InterPro" id="IPR008271">
    <property type="entry name" value="Ser/Thr_kinase_AS"/>
</dbReference>
<reference evidence="6" key="1">
    <citation type="journal article" date="2017" name="Nature">
        <title>The genome of Chenopodium quinoa.</title>
        <authorList>
            <person name="Jarvis D.E."/>
            <person name="Ho Y.S."/>
            <person name="Lightfoot D.J."/>
            <person name="Schmoeckel S.M."/>
            <person name="Li B."/>
            <person name="Borm T.J.A."/>
            <person name="Ohyanagi H."/>
            <person name="Mineta K."/>
            <person name="Michell C.T."/>
            <person name="Saber N."/>
            <person name="Kharbatia N.M."/>
            <person name="Rupper R.R."/>
            <person name="Sharp A.R."/>
            <person name="Dally N."/>
            <person name="Boughton B.A."/>
            <person name="Woo Y.H."/>
            <person name="Gao G."/>
            <person name="Schijlen E.G.W.M."/>
            <person name="Guo X."/>
            <person name="Momin A.A."/>
            <person name="Negrao S."/>
            <person name="Al-Babili S."/>
            <person name="Gehring C."/>
            <person name="Roessner U."/>
            <person name="Jung C."/>
            <person name="Murphy K."/>
            <person name="Arold S.T."/>
            <person name="Gojobori T."/>
            <person name="van der Linden C.G."/>
            <person name="van Loo E.N."/>
            <person name="Jellen E.N."/>
            <person name="Maughan P.J."/>
            <person name="Tester M."/>
        </authorList>
    </citation>
    <scope>NUCLEOTIDE SEQUENCE [LARGE SCALE GENOMIC DNA]</scope>
    <source>
        <strain evidence="6">cv. PI 614886</strain>
    </source>
</reference>
<evidence type="ECO:0000256" key="3">
    <source>
        <dbReference type="ARBA" id="ARBA00047558"/>
    </source>
</evidence>
<dbReference type="FunFam" id="1.10.510.10:FF:000084">
    <property type="entry name" value="Wall-associated receptor kinase 2"/>
    <property type="match status" value="1"/>
</dbReference>
<dbReference type="EnsemblPlants" id="AUR62006716-RA">
    <property type="protein sequence ID" value="AUR62006716-RA:cds"/>
    <property type="gene ID" value="AUR62006716"/>
</dbReference>
<dbReference type="Gene3D" id="1.10.510.10">
    <property type="entry name" value="Transferase(Phosphotransferase) domain 1"/>
    <property type="match status" value="1"/>
</dbReference>
<evidence type="ECO:0000259" key="5">
    <source>
        <dbReference type="PROSITE" id="PS50011"/>
    </source>
</evidence>
<evidence type="ECO:0000313" key="7">
    <source>
        <dbReference type="Proteomes" id="UP000596660"/>
    </source>
</evidence>
<dbReference type="InterPro" id="IPR000719">
    <property type="entry name" value="Prot_kinase_dom"/>
</dbReference>
<accession>A0A803L4B6</accession>
<dbReference type="GO" id="GO:0005886">
    <property type="term" value="C:plasma membrane"/>
    <property type="evidence" value="ECO:0007669"/>
    <property type="project" value="TreeGrafter"/>
</dbReference>
<reference evidence="6" key="2">
    <citation type="submission" date="2021-03" db="UniProtKB">
        <authorList>
            <consortium name="EnsemblPlants"/>
        </authorList>
    </citation>
    <scope>IDENTIFICATION</scope>
</reference>
<dbReference type="SMART" id="SM00220">
    <property type="entry name" value="S_TKc"/>
    <property type="match status" value="1"/>
</dbReference>
<keyword evidence="1" id="KW-0547">Nucleotide-binding</keyword>
<evidence type="ECO:0000313" key="6">
    <source>
        <dbReference type="EnsemblPlants" id="AUR62006705-RA:cds"/>
    </source>
</evidence>
<dbReference type="AlphaFoldDB" id="A0A803L4B6"/>
<dbReference type="Proteomes" id="UP000596660">
    <property type="component" value="Unplaced"/>
</dbReference>
<dbReference type="InterPro" id="IPR045274">
    <property type="entry name" value="WAK-like"/>
</dbReference>
<dbReference type="Gramene" id="AUR62006716-RA">
    <property type="protein sequence ID" value="AUR62006716-RA:cds"/>
    <property type="gene ID" value="AUR62006716"/>
</dbReference>
<dbReference type="PROSITE" id="PS50011">
    <property type="entry name" value="PROTEIN_KINASE_DOM"/>
    <property type="match status" value="1"/>
</dbReference>
<dbReference type="InterPro" id="IPR001245">
    <property type="entry name" value="Ser-Thr/Tyr_kinase_cat_dom"/>
</dbReference>
<dbReference type="EnsemblPlants" id="AUR62006705-RA">
    <property type="protein sequence ID" value="AUR62006705-RA:cds"/>
    <property type="gene ID" value="AUR62006705"/>
</dbReference>
<dbReference type="SUPFAM" id="SSF56112">
    <property type="entry name" value="Protein kinase-like (PK-like)"/>
    <property type="match status" value="1"/>
</dbReference>
<dbReference type="InterPro" id="IPR011009">
    <property type="entry name" value="Kinase-like_dom_sf"/>
</dbReference>
<proteinExistence type="predicted"/>
<evidence type="ECO:0000256" key="4">
    <source>
        <dbReference type="ARBA" id="ARBA00047951"/>
    </source>
</evidence>
<accession>A0A803L4C7</accession>
<comment type="catalytic activity">
    <reaction evidence="4">
        <text>L-threonyl-[protein] + ATP = O-phospho-L-threonyl-[protein] + ADP + H(+)</text>
        <dbReference type="Rhea" id="RHEA:46608"/>
        <dbReference type="Rhea" id="RHEA-COMP:11060"/>
        <dbReference type="Rhea" id="RHEA-COMP:11605"/>
        <dbReference type="ChEBI" id="CHEBI:15378"/>
        <dbReference type="ChEBI" id="CHEBI:30013"/>
        <dbReference type="ChEBI" id="CHEBI:30616"/>
        <dbReference type="ChEBI" id="CHEBI:61977"/>
        <dbReference type="ChEBI" id="CHEBI:456216"/>
    </reaction>
</comment>
<dbReference type="GO" id="GO:0004674">
    <property type="term" value="F:protein serine/threonine kinase activity"/>
    <property type="evidence" value="ECO:0007669"/>
    <property type="project" value="TreeGrafter"/>
</dbReference>
<sequence length="348" mass="38303">MASNQYVNRNLLVRTAVHNTCRSNASIDFRGSPFAFSSSSNVLVMEGCSGSIVLRNRSGNILSGCATVCGKHTTVEKDLYGVGGCQALIQFRHGINGTLYQHIHDANGDFHVTWKMRLQMAAESADAIAYLHSSSSAPIYHRDIKSANILLDAKFRAKVSDFGASRAIDIEQTHVTTCVIGTYGYLDPEYFQSNVFTEKSDVYSFGVVLVELITGKKPICPTNDGGWISLAVEFLFHMENSRLFDILDPRILDEGKKEEFVAVAKLARQCVKMNGKERPTMKEIAIVLDEIRSSHVSYSMEPNSMVGKEVMMELSDKHVGSSSTSSFFPGVDTDASSTMVQRAMAHTL</sequence>
<dbReference type="GO" id="GO:0005524">
    <property type="term" value="F:ATP binding"/>
    <property type="evidence" value="ECO:0007669"/>
    <property type="project" value="UniProtKB-KW"/>
</dbReference>
<dbReference type="PANTHER" id="PTHR27005:SF521">
    <property type="entry name" value="WALL-ASSOCIATED RECEPTOR KINASE-LIKE 6"/>
    <property type="match status" value="1"/>
</dbReference>
<keyword evidence="2" id="KW-0067">ATP-binding</keyword>
<feature type="domain" description="Protein kinase" evidence="5">
    <location>
        <begin position="1"/>
        <end position="298"/>
    </location>
</feature>
<keyword evidence="7" id="KW-1185">Reference proteome</keyword>
<organism evidence="6 7">
    <name type="scientific">Chenopodium quinoa</name>
    <name type="common">Quinoa</name>
    <dbReference type="NCBI Taxonomy" id="63459"/>
    <lineage>
        <taxon>Eukaryota</taxon>
        <taxon>Viridiplantae</taxon>
        <taxon>Streptophyta</taxon>
        <taxon>Embryophyta</taxon>
        <taxon>Tracheophyta</taxon>
        <taxon>Spermatophyta</taxon>
        <taxon>Magnoliopsida</taxon>
        <taxon>eudicotyledons</taxon>
        <taxon>Gunneridae</taxon>
        <taxon>Pentapetalae</taxon>
        <taxon>Caryophyllales</taxon>
        <taxon>Chenopodiaceae</taxon>
        <taxon>Chenopodioideae</taxon>
        <taxon>Atripliceae</taxon>
        <taxon>Chenopodium</taxon>
    </lineage>
</organism>
<comment type="catalytic activity">
    <reaction evidence="3">
        <text>L-seryl-[protein] + ATP = O-phospho-L-seryl-[protein] + ADP + H(+)</text>
        <dbReference type="Rhea" id="RHEA:17989"/>
        <dbReference type="Rhea" id="RHEA-COMP:9863"/>
        <dbReference type="Rhea" id="RHEA-COMP:11604"/>
        <dbReference type="ChEBI" id="CHEBI:15378"/>
        <dbReference type="ChEBI" id="CHEBI:29999"/>
        <dbReference type="ChEBI" id="CHEBI:30616"/>
        <dbReference type="ChEBI" id="CHEBI:83421"/>
        <dbReference type="ChEBI" id="CHEBI:456216"/>
    </reaction>
</comment>
<dbReference type="GO" id="GO:0007166">
    <property type="term" value="P:cell surface receptor signaling pathway"/>
    <property type="evidence" value="ECO:0007669"/>
    <property type="project" value="InterPro"/>
</dbReference>
<protein>
    <recommendedName>
        <fullName evidence="5">Protein kinase domain-containing protein</fullName>
    </recommendedName>
</protein>
<evidence type="ECO:0000256" key="1">
    <source>
        <dbReference type="ARBA" id="ARBA00022741"/>
    </source>
</evidence>